<evidence type="ECO:0000256" key="1">
    <source>
        <dbReference type="SAM" id="MobiDB-lite"/>
    </source>
</evidence>
<dbReference type="RefSeq" id="WP_222596470.1">
    <property type="nucleotide sequence ID" value="NZ_BJVJ01000192.1"/>
</dbReference>
<evidence type="ECO:0000313" key="4">
    <source>
        <dbReference type="Proteomes" id="UP000321685"/>
    </source>
</evidence>
<evidence type="ECO:0000259" key="2">
    <source>
        <dbReference type="Pfam" id="PF13340"/>
    </source>
</evidence>
<sequence length="139" mass="15614">MVGRGELTEKAWARIEPLLPPVESGGRRWRDHRQVINAILWKLRTGAPWRDLPERYGPWKTAHERLRIWTADGTWERILDEVIVKDDSIGNVEWTFSIDSSSVRAHQHSAGARKKGAARPDGSKTSPSTGKPSDGPAEV</sequence>
<dbReference type="InterPro" id="IPR025161">
    <property type="entry name" value="IS402-like_dom"/>
</dbReference>
<dbReference type="PANTHER" id="PTHR46637">
    <property type="entry name" value="TIS1421-TRANSPOSASE PROTEIN A"/>
    <property type="match status" value="1"/>
</dbReference>
<comment type="caution">
    <text evidence="3">The sequence shown here is derived from an EMBL/GenBank/DDBJ whole genome shotgun (WGS) entry which is preliminary data.</text>
</comment>
<gene>
    <name evidence="3" type="ORF">PSU4_61300</name>
</gene>
<dbReference type="InterPro" id="IPR052909">
    <property type="entry name" value="Transposase_6_like"/>
</dbReference>
<dbReference type="NCBIfam" id="NF033580">
    <property type="entry name" value="transpos_IS5_3"/>
    <property type="match status" value="1"/>
</dbReference>
<feature type="region of interest" description="Disordered" evidence="1">
    <location>
        <begin position="101"/>
        <end position="139"/>
    </location>
</feature>
<protein>
    <submittedName>
        <fullName evidence="3">Transposase</fullName>
    </submittedName>
</protein>
<evidence type="ECO:0000313" key="3">
    <source>
        <dbReference type="EMBL" id="GEL27176.1"/>
    </source>
</evidence>
<proteinExistence type="predicted"/>
<dbReference type="PANTHER" id="PTHR46637:SF1">
    <property type="entry name" value="BLL5188 PROTEIN"/>
    <property type="match status" value="1"/>
</dbReference>
<dbReference type="EMBL" id="BJVJ01000192">
    <property type="protein sequence ID" value="GEL27176.1"/>
    <property type="molecule type" value="Genomic_DNA"/>
</dbReference>
<feature type="compositionally biased region" description="Basic residues" evidence="1">
    <location>
        <begin position="105"/>
        <end position="117"/>
    </location>
</feature>
<keyword evidence="4" id="KW-1185">Reference proteome</keyword>
<dbReference type="AlphaFoldDB" id="A0A511DQQ1"/>
<feature type="domain" description="Insertion element IS402-like" evidence="2">
    <location>
        <begin position="7"/>
        <end position="78"/>
    </location>
</feature>
<dbReference type="Pfam" id="PF13340">
    <property type="entry name" value="DUF4096"/>
    <property type="match status" value="1"/>
</dbReference>
<organism evidence="3 4">
    <name type="scientific">Pseudonocardia sulfidoxydans NBRC 16205</name>
    <dbReference type="NCBI Taxonomy" id="1223511"/>
    <lineage>
        <taxon>Bacteria</taxon>
        <taxon>Bacillati</taxon>
        <taxon>Actinomycetota</taxon>
        <taxon>Actinomycetes</taxon>
        <taxon>Pseudonocardiales</taxon>
        <taxon>Pseudonocardiaceae</taxon>
        <taxon>Pseudonocardia</taxon>
    </lineage>
</organism>
<reference evidence="3 4" key="1">
    <citation type="submission" date="2019-07" db="EMBL/GenBank/DDBJ databases">
        <title>Whole genome shotgun sequence of Pseudonocardia sulfidoxydans NBRC 16205.</title>
        <authorList>
            <person name="Hosoyama A."/>
            <person name="Uohara A."/>
            <person name="Ohji S."/>
            <person name="Ichikawa N."/>
        </authorList>
    </citation>
    <scope>NUCLEOTIDE SEQUENCE [LARGE SCALE GENOMIC DNA]</scope>
    <source>
        <strain evidence="3 4">NBRC 16205</strain>
    </source>
</reference>
<accession>A0A511DQQ1</accession>
<name>A0A511DQQ1_9PSEU</name>
<dbReference type="Proteomes" id="UP000321685">
    <property type="component" value="Unassembled WGS sequence"/>
</dbReference>